<dbReference type="CDD" id="cd05360">
    <property type="entry name" value="SDR_c3"/>
    <property type="match status" value="1"/>
</dbReference>
<dbReference type="AlphaFoldDB" id="A0A239D629"/>
<proteinExistence type="inferred from homology"/>
<feature type="transmembrane region" description="Helical" evidence="4">
    <location>
        <begin position="314"/>
        <end position="331"/>
    </location>
</feature>
<evidence type="ECO:0000313" key="6">
    <source>
        <dbReference type="EMBL" id="SNS27478.1"/>
    </source>
</evidence>
<dbReference type="SMART" id="SM00822">
    <property type="entry name" value="PKS_KR"/>
    <property type="match status" value="1"/>
</dbReference>
<sequence length="337" mass="36537">MGIRLKKLSEQVVVITGATSGIGLTTARMAAKRGARLVLSARNEDGLKQLTHELAKQGCEAAYAVADVGVESDVRRIAQVAVERFGGFDTWINNAGISIFGRSEDVPMEDQKRLFQTNFWGVVHGSMVAVEHLKQRGGALINLGSELSDVAVPLQGMYSASKHAVKGFTDALRMELADEGAPVSVTLIKPAGIDTMFLEHAKNFMDVEPKLPPPVYAPEVAADAILYAAENARRDIFVGAAAKLGSVGGQFAPRIFDQIGKRFLIPAQRSDMPATDRERNSLYQAGSELRERQGVTAPVLESSLYTKAVMNPKAMMTIWLGVAALAALWRYQQRPAR</sequence>
<dbReference type="InterPro" id="IPR020904">
    <property type="entry name" value="Sc_DH/Rdtase_CS"/>
</dbReference>
<dbReference type="PROSITE" id="PS00061">
    <property type="entry name" value="ADH_SHORT"/>
    <property type="match status" value="1"/>
</dbReference>
<dbReference type="Proteomes" id="UP000198284">
    <property type="component" value="Unassembled WGS sequence"/>
</dbReference>
<dbReference type="RefSeq" id="WP_089397904.1">
    <property type="nucleotide sequence ID" value="NZ_FZOT01000002.1"/>
</dbReference>
<dbReference type="PRINTS" id="PR00080">
    <property type="entry name" value="SDRFAMILY"/>
</dbReference>
<evidence type="ECO:0000256" key="1">
    <source>
        <dbReference type="ARBA" id="ARBA00006484"/>
    </source>
</evidence>
<evidence type="ECO:0000256" key="2">
    <source>
        <dbReference type="ARBA" id="ARBA00023002"/>
    </source>
</evidence>
<accession>A0A239D629</accession>
<dbReference type="PRINTS" id="PR00081">
    <property type="entry name" value="GDHRDH"/>
</dbReference>
<keyword evidence="7" id="KW-1185">Reference proteome</keyword>
<comment type="similarity">
    <text evidence="1 3">Belongs to the short-chain dehydrogenases/reductases (SDR) family.</text>
</comment>
<organism evidence="6 7">
    <name type="scientific">Noviherbaspirillum humi</name>
    <dbReference type="NCBI Taxonomy" id="1688639"/>
    <lineage>
        <taxon>Bacteria</taxon>
        <taxon>Pseudomonadati</taxon>
        <taxon>Pseudomonadota</taxon>
        <taxon>Betaproteobacteria</taxon>
        <taxon>Burkholderiales</taxon>
        <taxon>Oxalobacteraceae</taxon>
        <taxon>Noviherbaspirillum</taxon>
    </lineage>
</organism>
<evidence type="ECO:0000259" key="5">
    <source>
        <dbReference type="SMART" id="SM00822"/>
    </source>
</evidence>
<dbReference type="GO" id="GO:0016020">
    <property type="term" value="C:membrane"/>
    <property type="evidence" value="ECO:0007669"/>
    <property type="project" value="TreeGrafter"/>
</dbReference>
<keyword evidence="2" id="KW-0560">Oxidoreductase</keyword>
<dbReference type="OrthoDB" id="9790266at2"/>
<dbReference type="EMBL" id="FZOT01000002">
    <property type="protein sequence ID" value="SNS27478.1"/>
    <property type="molecule type" value="Genomic_DNA"/>
</dbReference>
<evidence type="ECO:0000256" key="4">
    <source>
        <dbReference type="SAM" id="Phobius"/>
    </source>
</evidence>
<gene>
    <name evidence="6" type="ORF">SAMN06265795_1028</name>
</gene>
<dbReference type="InterPro" id="IPR002347">
    <property type="entry name" value="SDR_fam"/>
</dbReference>
<dbReference type="PANTHER" id="PTHR44196">
    <property type="entry name" value="DEHYDROGENASE/REDUCTASE SDR FAMILY MEMBER 7B"/>
    <property type="match status" value="1"/>
</dbReference>
<evidence type="ECO:0000313" key="7">
    <source>
        <dbReference type="Proteomes" id="UP000198284"/>
    </source>
</evidence>
<feature type="domain" description="Ketoreductase" evidence="5">
    <location>
        <begin position="11"/>
        <end position="196"/>
    </location>
</feature>
<dbReference type="PANTHER" id="PTHR44196:SF1">
    <property type="entry name" value="DEHYDROGENASE_REDUCTASE SDR FAMILY MEMBER 7B"/>
    <property type="match status" value="1"/>
</dbReference>
<reference evidence="6 7" key="1">
    <citation type="submission" date="2017-06" db="EMBL/GenBank/DDBJ databases">
        <authorList>
            <person name="Kim H.J."/>
            <person name="Triplett B.A."/>
        </authorList>
    </citation>
    <scope>NUCLEOTIDE SEQUENCE [LARGE SCALE GENOMIC DNA]</scope>
    <source>
        <strain evidence="6 7">U15</strain>
    </source>
</reference>
<protein>
    <submittedName>
        <fullName evidence="6">Short-chain dehydrogenase</fullName>
    </submittedName>
</protein>
<dbReference type="InterPro" id="IPR057326">
    <property type="entry name" value="KR_dom"/>
</dbReference>
<dbReference type="InterPro" id="IPR036291">
    <property type="entry name" value="NAD(P)-bd_dom_sf"/>
</dbReference>
<name>A0A239D629_9BURK</name>
<dbReference type="GO" id="GO:0016491">
    <property type="term" value="F:oxidoreductase activity"/>
    <property type="evidence" value="ECO:0007669"/>
    <property type="project" value="UniProtKB-KW"/>
</dbReference>
<evidence type="ECO:0000256" key="3">
    <source>
        <dbReference type="RuleBase" id="RU000363"/>
    </source>
</evidence>
<keyword evidence="4" id="KW-0472">Membrane</keyword>
<dbReference type="Pfam" id="PF00106">
    <property type="entry name" value="adh_short"/>
    <property type="match status" value="1"/>
</dbReference>
<keyword evidence="4" id="KW-1133">Transmembrane helix</keyword>
<dbReference type="SUPFAM" id="SSF51735">
    <property type="entry name" value="NAD(P)-binding Rossmann-fold domains"/>
    <property type="match status" value="1"/>
</dbReference>
<dbReference type="NCBIfam" id="NF005495">
    <property type="entry name" value="PRK07109.1"/>
    <property type="match status" value="1"/>
</dbReference>
<dbReference type="Gene3D" id="3.40.50.720">
    <property type="entry name" value="NAD(P)-binding Rossmann-like Domain"/>
    <property type="match status" value="1"/>
</dbReference>
<keyword evidence="4" id="KW-0812">Transmembrane</keyword>